<comment type="caution">
    <text evidence="7">The sequence shown here is derived from an EMBL/GenBank/DDBJ whole genome shotgun (WGS) entry which is preliminary data.</text>
</comment>
<feature type="domain" description="O-antigen ligase-related" evidence="6">
    <location>
        <begin position="198"/>
        <end position="337"/>
    </location>
</feature>
<dbReference type="GO" id="GO:0016874">
    <property type="term" value="F:ligase activity"/>
    <property type="evidence" value="ECO:0007669"/>
    <property type="project" value="UniProtKB-KW"/>
</dbReference>
<feature type="transmembrane region" description="Helical" evidence="5">
    <location>
        <begin position="213"/>
        <end position="230"/>
    </location>
</feature>
<dbReference type="InterPro" id="IPR007016">
    <property type="entry name" value="O-antigen_ligase-rel_domated"/>
</dbReference>
<feature type="transmembrane region" description="Helical" evidence="5">
    <location>
        <begin position="93"/>
        <end position="112"/>
    </location>
</feature>
<keyword evidence="4 5" id="KW-0472">Membrane</keyword>
<feature type="transmembrane region" description="Helical" evidence="5">
    <location>
        <begin position="191"/>
        <end position="207"/>
    </location>
</feature>
<comment type="subcellular location">
    <subcellularLocation>
        <location evidence="1">Membrane</location>
        <topology evidence="1">Multi-pass membrane protein</topology>
    </subcellularLocation>
</comment>
<feature type="transmembrane region" description="Helical" evidence="5">
    <location>
        <begin position="328"/>
        <end position="352"/>
    </location>
</feature>
<gene>
    <name evidence="7" type="ORF">L4923_20155</name>
</gene>
<dbReference type="EMBL" id="JAKREW010000023">
    <property type="protein sequence ID" value="MCG7507350.1"/>
    <property type="molecule type" value="Genomic_DNA"/>
</dbReference>
<feature type="transmembrane region" description="Helical" evidence="5">
    <location>
        <begin position="124"/>
        <end position="147"/>
    </location>
</feature>
<evidence type="ECO:0000259" key="6">
    <source>
        <dbReference type="Pfam" id="PF04932"/>
    </source>
</evidence>
<dbReference type="RefSeq" id="WP_239368408.1">
    <property type="nucleotide sequence ID" value="NZ_JAKREW010000023.1"/>
</dbReference>
<feature type="transmembrane region" description="Helical" evidence="5">
    <location>
        <begin position="384"/>
        <end position="401"/>
    </location>
</feature>
<dbReference type="InterPro" id="IPR051533">
    <property type="entry name" value="WaaL-like"/>
</dbReference>
<keyword evidence="8" id="KW-1185">Reference proteome</keyword>
<proteinExistence type="predicted"/>
<evidence type="ECO:0000256" key="3">
    <source>
        <dbReference type="ARBA" id="ARBA00022989"/>
    </source>
</evidence>
<evidence type="ECO:0000313" key="8">
    <source>
        <dbReference type="Proteomes" id="UP001201701"/>
    </source>
</evidence>
<dbReference type="PANTHER" id="PTHR37422">
    <property type="entry name" value="TEICHURONIC ACID BIOSYNTHESIS PROTEIN TUAE"/>
    <property type="match status" value="1"/>
</dbReference>
<dbReference type="Pfam" id="PF04932">
    <property type="entry name" value="Wzy_C"/>
    <property type="match status" value="1"/>
</dbReference>
<keyword evidence="2 5" id="KW-0812">Transmembrane</keyword>
<dbReference type="PANTHER" id="PTHR37422:SF21">
    <property type="entry name" value="EXOQ-LIKE PROTEIN"/>
    <property type="match status" value="1"/>
</dbReference>
<keyword evidence="3 5" id="KW-1133">Transmembrane helix</keyword>
<sequence>MSTQTYELPRQAVNAKLIALLSSGAIVLGILLSGFVIEEPAPYELYMAALIGIWALFGLYISRAVVPLLVLLVTMNIGGMIAMTQMADLSWTPLYLAVSLFLAFTAVFFASVIERQPGLYRPIFLAYVTAAVVTSILGIAGYFKLFPGAEIFTKYERAAGAFQDPNVFGPFLALPGIYLFYRLLTGPVQRMPLIAVPLLIVVGGIFLSFSRGAWGLFGVAVILTTGLVFLQNTSGRFRLRVIVMTLATMVLLLVAMIVILQIPGVAEMLTTRAQLAQSYDTARFGRFARYAIGFMLALEKPFGIGALVFGKIYGEDTHNIWLKTLMDYGWLGFVSYLILTIWTLVGGFRLLLRNRPWQPYVLCAYVVYVGHIGLGSVIDTDHWRHFYLLLGLIWGGIALEYRYQRRLLVLPSTGSTPSGEPGTAKIMLVPAQPTAKPKRSVSLLSLAAVK</sequence>
<keyword evidence="7" id="KW-0436">Ligase</keyword>
<evidence type="ECO:0000256" key="2">
    <source>
        <dbReference type="ARBA" id="ARBA00022692"/>
    </source>
</evidence>
<accession>A0ABS9QIW4</accession>
<evidence type="ECO:0000256" key="5">
    <source>
        <dbReference type="SAM" id="Phobius"/>
    </source>
</evidence>
<feature type="transmembrane region" description="Helical" evidence="5">
    <location>
        <begin position="17"/>
        <end position="37"/>
    </location>
</feature>
<feature type="transmembrane region" description="Helical" evidence="5">
    <location>
        <begin position="167"/>
        <end position="184"/>
    </location>
</feature>
<evidence type="ECO:0000256" key="4">
    <source>
        <dbReference type="ARBA" id="ARBA00023136"/>
    </source>
</evidence>
<name>A0ABS9QIW4_9HYPH</name>
<evidence type="ECO:0000313" key="7">
    <source>
        <dbReference type="EMBL" id="MCG7507350.1"/>
    </source>
</evidence>
<reference evidence="7 8" key="1">
    <citation type="submission" date="2022-02" db="EMBL/GenBank/DDBJ databases">
        <title>Draft genome sequence of Mezorhizobium retamae strain IRAMC:0171 isolated from Retama raetam nodules.</title>
        <authorList>
            <person name="Bengaied R."/>
            <person name="Sbissi I."/>
            <person name="Huber K."/>
            <person name="Ghodbane F."/>
            <person name="Nouioui I."/>
            <person name="Tarhouni M."/>
            <person name="Gtari M."/>
        </authorList>
    </citation>
    <scope>NUCLEOTIDE SEQUENCE [LARGE SCALE GENOMIC DNA]</scope>
    <source>
        <strain evidence="7 8">IRAMC:0171</strain>
    </source>
</reference>
<protein>
    <submittedName>
        <fullName evidence="7">O-antigen ligase family protein</fullName>
    </submittedName>
</protein>
<dbReference type="Proteomes" id="UP001201701">
    <property type="component" value="Unassembled WGS sequence"/>
</dbReference>
<organism evidence="7 8">
    <name type="scientific">Mesorhizobium retamae</name>
    <dbReference type="NCBI Taxonomy" id="2912854"/>
    <lineage>
        <taxon>Bacteria</taxon>
        <taxon>Pseudomonadati</taxon>
        <taxon>Pseudomonadota</taxon>
        <taxon>Alphaproteobacteria</taxon>
        <taxon>Hyphomicrobiales</taxon>
        <taxon>Phyllobacteriaceae</taxon>
        <taxon>Mesorhizobium</taxon>
    </lineage>
</organism>
<feature type="transmembrane region" description="Helical" evidence="5">
    <location>
        <begin position="359"/>
        <end position="378"/>
    </location>
</feature>
<feature type="transmembrane region" description="Helical" evidence="5">
    <location>
        <begin position="43"/>
        <end position="61"/>
    </location>
</feature>
<evidence type="ECO:0000256" key="1">
    <source>
        <dbReference type="ARBA" id="ARBA00004141"/>
    </source>
</evidence>
<feature type="transmembrane region" description="Helical" evidence="5">
    <location>
        <begin position="242"/>
        <end position="262"/>
    </location>
</feature>